<dbReference type="RefSeq" id="WP_008350720.1">
    <property type="nucleotide sequence ID" value="NZ_CADFFU010000009.1"/>
</dbReference>
<evidence type="ECO:0000256" key="3">
    <source>
        <dbReference type="ARBA" id="ARBA00011738"/>
    </source>
</evidence>
<dbReference type="Proteomes" id="UP000027451">
    <property type="component" value="Unassembled WGS sequence"/>
</dbReference>
<dbReference type="SUPFAM" id="SSF53383">
    <property type="entry name" value="PLP-dependent transferases"/>
    <property type="match status" value="1"/>
</dbReference>
<comment type="subunit">
    <text evidence="3">Homodimer.</text>
</comment>
<dbReference type="GO" id="GO:1901605">
    <property type="term" value="P:alpha-amino acid metabolic process"/>
    <property type="evidence" value="ECO:0007669"/>
    <property type="project" value="TreeGrafter"/>
</dbReference>
<dbReference type="FunFam" id="3.40.640.10:FF:000053">
    <property type="entry name" value="Aminotransferase, class I"/>
    <property type="match status" value="1"/>
</dbReference>
<dbReference type="EMBL" id="JFHD01000005">
    <property type="protein sequence ID" value="KDR31610.1"/>
    <property type="molecule type" value="Genomic_DNA"/>
</dbReference>
<evidence type="ECO:0000259" key="7">
    <source>
        <dbReference type="Pfam" id="PF00155"/>
    </source>
</evidence>
<gene>
    <name evidence="8" type="ORF">BG60_29445</name>
</gene>
<sequence length="398" mass="43905">MNQADLRATPWQLSERARKLTSSAIREILKVTERPEVISFAGGLPSPATFPVEEMRHASERILRDQPAAALQYSATEGYMPLREWIAKRYSVNGAHIRPTQVLITTGSQQALDLLGKTLVDPGSRVLVETPTYLGALQSFSLFEPHYVQVPTDESGLIPEALDATLTANARLLYAQPNFQNPTGRRLPLERRRALAALAQKASFPVIEDDPYGALDYAGAPLPTMLSMAPDHIVHLGSFSKVLAPGLRVGYIIAPEELHFKLVQAKQATDLHTPSLTQRIVYEVVKDGFLDTHVPKIRALYRDQCNAMLDALERHMPAGVEWNRPEGGMFVWVKLPQHIDSMKLLEQAIAQNVAFVPGGPFFANEAEHNTMRLSFVTVPPATIDEGVAKLGALIRASI</sequence>
<protein>
    <submittedName>
        <fullName evidence="8">2-aminoadipate aminotransferase</fullName>
    </submittedName>
</protein>
<organism evidence="8 9">
    <name type="scientific">Caballeronia zhejiangensis</name>
    <dbReference type="NCBI Taxonomy" id="871203"/>
    <lineage>
        <taxon>Bacteria</taxon>
        <taxon>Pseudomonadati</taxon>
        <taxon>Pseudomonadota</taxon>
        <taxon>Betaproteobacteria</taxon>
        <taxon>Burkholderiales</taxon>
        <taxon>Burkholderiaceae</taxon>
        <taxon>Caballeronia</taxon>
    </lineage>
</organism>
<name>A0A656QNT2_9BURK</name>
<feature type="domain" description="Aminotransferase class I/classII large" evidence="7">
    <location>
        <begin position="49"/>
        <end position="390"/>
    </location>
</feature>
<evidence type="ECO:0000313" key="8">
    <source>
        <dbReference type="EMBL" id="KDR31610.1"/>
    </source>
</evidence>
<reference evidence="8 9" key="1">
    <citation type="submission" date="2014-03" db="EMBL/GenBank/DDBJ databases">
        <title>Draft Genome Sequences of Four Burkholderia Strains.</title>
        <authorList>
            <person name="Liu X.Y."/>
            <person name="Li C.X."/>
            <person name="Xu J.H."/>
        </authorList>
    </citation>
    <scope>NUCLEOTIDE SEQUENCE [LARGE SCALE GENOMIC DNA]</scope>
    <source>
        <strain evidence="8 9">OP-1</strain>
    </source>
</reference>
<dbReference type="InterPro" id="IPR015424">
    <property type="entry name" value="PyrdxlP-dep_Trfase"/>
</dbReference>
<dbReference type="Gene3D" id="3.40.640.10">
    <property type="entry name" value="Type I PLP-dependent aspartate aminotransferase-like (Major domain)"/>
    <property type="match status" value="1"/>
</dbReference>
<evidence type="ECO:0000256" key="6">
    <source>
        <dbReference type="ARBA" id="ARBA00022898"/>
    </source>
</evidence>
<comment type="similarity">
    <text evidence="2">Belongs to the class-I pyridoxal-phosphate-dependent aminotransferase family.</text>
</comment>
<dbReference type="GO" id="GO:0030170">
    <property type="term" value="F:pyridoxal phosphate binding"/>
    <property type="evidence" value="ECO:0007669"/>
    <property type="project" value="InterPro"/>
</dbReference>
<dbReference type="PANTHER" id="PTHR42790:SF19">
    <property type="entry name" value="KYNURENINE_ALPHA-AMINOADIPATE AMINOTRANSFERASE, MITOCHONDRIAL"/>
    <property type="match status" value="1"/>
</dbReference>
<dbReference type="Pfam" id="PF00155">
    <property type="entry name" value="Aminotran_1_2"/>
    <property type="match status" value="1"/>
</dbReference>
<dbReference type="AlphaFoldDB" id="A0A656QNT2"/>
<proteinExistence type="inferred from homology"/>
<dbReference type="InterPro" id="IPR050859">
    <property type="entry name" value="Class-I_PLP-dep_aminotransf"/>
</dbReference>
<dbReference type="InterPro" id="IPR004839">
    <property type="entry name" value="Aminotransferase_I/II_large"/>
</dbReference>
<dbReference type="Gene3D" id="3.90.1150.10">
    <property type="entry name" value="Aspartate Aminotransferase, domain 1"/>
    <property type="match status" value="1"/>
</dbReference>
<comment type="cofactor">
    <cofactor evidence="1">
        <name>pyridoxal 5'-phosphate</name>
        <dbReference type="ChEBI" id="CHEBI:597326"/>
    </cofactor>
</comment>
<dbReference type="OrthoDB" id="9804020at2"/>
<dbReference type="InterPro" id="IPR015422">
    <property type="entry name" value="PyrdxlP-dep_Trfase_small"/>
</dbReference>
<evidence type="ECO:0000256" key="4">
    <source>
        <dbReference type="ARBA" id="ARBA00022576"/>
    </source>
</evidence>
<accession>A0A656QNT2</accession>
<dbReference type="GO" id="GO:0008483">
    <property type="term" value="F:transaminase activity"/>
    <property type="evidence" value="ECO:0007669"/>
    <property type="project" value="UniProtKB-KW"/>
</dbReference>
<keyword evidence="9" id="KW-1185">Reference proteome</keyword>
<dbReference type="CDD" id="cd00609">
    <property type="entry name" value="AAT_like"/>
    <property type="match status" value="1"/>
</dbReference>
<comment type="caution">
    <text evidence="8">The sequence shown here is derived from an EMBL/GenBank/DDBJ whole genome shotgun (WGS) entry which is preliminary data.</text>
</comment>
<dbReference type="InterPro" id="IPR015421">
    <property type="entry name" value="PyrdxlP-dep_Trfase_major"/>
</dbReference>
<evidence type="ECO:0000256" key="2">
    <source>
        <dbReference type="ARBA" id="ARBA00007441"/>
    </source>
</evidence>
<dbReference type="PANTHER" id="PTHR42790">
    <property type="entry name" value="AMINOTRANSFERASE"/>
    <property type="match status" value="1"/>
</dbReference>
<keyword evidence="5 8" id="KW-0808">Transferase</keyword>
<evidence type="ECO:0000256" key="5">
    <source>
        <dbReference type="ARBA" id="ARBA00022679"/>
    </source>
</evidence>
<evidence type="ECO:0000313" key="9">
    <source>
        <dbReference type="Proteomes" id="UP000027451"/>
    </source>
</evidence>
<keyword evidence="6" id="KW-0663">Pyridoxal phosphate</keyword>
<keyword evidence="4 8" id="KW-0032">Aminotransferase</keyword>
<evidence type="ECO:0000256" key="1">
    <source>
        <dbReference type="ARBA" id="ARBA00001933"/>
    </source>
</evidence>